<dbReference type="PANTHER" id="PTHR12429">
    <property type="entry name" value="NEURALIZED"/>
    <property type="match status" value="1"/>
</dbReference>
<dbReference type="PANTHER" id="PTHR12429:SF6">
    <property type="entry name" value="PROTEIN NEURALIZED"/>
    <property type="match status" value="1"/>
</dbReference>
<keyword evidence="4" id="KW-1185">Reference proteome</keyword>
<dbReference type="PROSITE" id="PS51065">
    <property type="entry name" value="NHR"/>
    <property type="match status" value="1"/>
</dbReference>
<dbReference type="InterPro" id="IPR037962">
    <property type="entry name" value="Neuralized"/>
</dbReference>
<reference evidence="3 4" key="1">
    <citation type="journal article" date="2021" name="Elife">
        <title>Chloroplast acquisition without the gene transfer in kleptoplastic sea slugs, Plakobranchus ocellatus.</title>
        <authorList>
            <person name="Maeda T."/>
            <person name="Takahashi S."/>
            <person name="Yoshida T."/>
            <person name="Shimamura S."/>
            <person name="Takaki Y."/>
            <person name="Nagai Y."/>
            <person name="Toyoda A."/>
            <person name="Suzuki Y."/>
            <person name="Arimoto A."/>
            <person name="Ishii H."/>
            <person name="Satoh N."/>
            <person name="Nishiyama T."/>
            <person name="Hasebe M."/>
            <person name="Maruyama T."/>
            <person name="Minagawa J."/>
            <person name="Obokata J."/>
            <person name="Shigenobu S."/>
        </authorList>
    </citation>
    <scope>NUCLEOTIDE SEQUENCE [LARGE SCALE GENOMIC DNA]</scope>
</reference>
<dbReference type="SMART" id="SM00588">
    <property type="entry name" value="NEUZ"/>
    <property type="match status" value="1"/>
</dbReference>
<keyword evidence="1" id="KW-0732">Signal</keyword>
<feature type="domain" description="NHR" evidence="2">
    <location>
        <begin position="2"/>
        <end position="161"/>
    </location>
</feature>
<accession>A0AAV3Z851</accession>
<dbReference type="InterPro" id="IPR006573">
    <property type="entry name" value="NHR_dom"/>
</dbReference>
<evidence type="ECO:0000313" key="4">
    <source>
        <dbReference type="Proteomes" id="UP000735302"/>
    </source>
</evidence>
<feature type="chain" id="PRO_5043472638" evidence="1">
    <location>
        <begin position="19"/>
        <end position="426"/>
    </location>
</feature>
<evidence type="ECO:0000256" key="1">
    <source>
        <dbReference type="SAM" id="SignalP"/>
    </source>
</evidence>
<dbReference type="AlphaFoldDB" id="A0AAV3Z851"/>
<organism evidence="3 4">
    <name type="scientific">Plakobranchus ocellatus</name>
    <dbReference type="NCBI Taxonomy" id="259542"/>
    <lineage>
        <taxon>Eukaryota</taxon>
        <taxon>Metazoa</taxon>
        <taxon>Spiralia</taxon>
        <taxon>Lophotrochozoa</taxon>
        <taxon>Mollusca</taxon>
        <taxon>Gastropoda</taxon>
        <taxon>Heterobranchia</taxon>
        <taxon>Euthyneura</taxon>
        <taxon>Panpulmonata</taxon>
        <taxon>Sacoglossa</taxon>
        <taxon>Placobranchoidea</taxon>
        <taxon>Plakobranchidae</taxon>
        <taxon>Plakobranchus</taxon>
    </lineage>
</organism>
<protein>
    <submittedName>
        <fullName evidence="3">Protein neuralized</fullName>
    </submittedName>
</protein>
<dbReference type="Pfam" id="PF07177">
    <property type="entry name" value="Neuralized"/>
    <property type="match status" value="1"/>
</dbReference>
<proteinExistence type="predicted"/>
<sequence>MAMRFHLLHGSAITLSAGQSCATRSTDTYHNGLVFSAQPLCVNERIGLQLGTMQDWAGALRVGVTSIDPATLLTSSDDHLQSQAHPELVRKEGFWVRVIPEKLLSHPRCLLVLNLTSLGQLQLFIDGHHKGALLLGLPTKRRLWLLLDIYGNTNSATFIATEVGQQQNSVGHYRGRTVKEQCRSMQRKDSNKTVSVITEAYWGGETVVANRQHYWGRETVLADRQHYWRREPVLADRHHYWRRETVVADIQHYRGRETVIADSQNYWGRETVPVDRQAYWGRIAIPVGSQDDWGRFINWFLYIVSPQQGDLRLWGLPPGRGGVARACNRRVRADSKADSLDTVPPTPLLGKNSSTCVQSGIQEKGRNNCGQTGMLEKSRSTCGQTGILRKRVEVPVGRQEYGGRVEVPVGRQEHWGRVEVLVGRQE</sequence>
<evidence type="ECO:0000259" key="2">
    <source>
        <dbReference type="PROSITE" id="PS51065"/>
    </source>
</evidence>
<dbReference type="Gene3D" id="2.60.120.920">
    <property type="match status" value="1"/>
</dbReference>
<dbReference type="EMBL" id="BLXT01002061">
    <property type="protein sequence ID" value="GFN90805.1"/>
    <property type="molecule type" value="Genomic_DNA"/>
</dbReference>
<feature type="signal peptide" evidence="1">
    <location>
        <begin position="1"/>
        <end position="18"/>
    </location>
</feature>
<comment type="caution">
    <text evidence="3">The sequence shown here is derived from an EMBL/GenBank/DDBJ whole genome shotgun (WGS) entry which is preliminary data.</text>
</comment>
<dbReference type="GO" id="GO:0061630">
    <property type="term" value="F:ubiquitin protein ligase activity"/>
    <property type="evidence" value="ECO:0007669"/>
    <property type="project" value="TreeGrafter"/>
</dbReference>
<dbReference type="PROSITE" id="PS51257">
    <property type="entry name" value="PROKAR_LIPOPROTEIN"/>
    <property type="match status" value="1"/>
</dbReference>
<evidence type="ECO:0000313" key="3">
    <source>
        <dbReference type="EMBL" id="GFN90805.1"/>
    </source>
</evidence>
<gene>
    <name evidence="3" type="ORF">PoB_001731100</name>
</gene>
<name>A0AAV3Z851_9GAST</name>
<dbReference type="Proteomes" id="UP000735302">
    <property type="component" value="Unassembled WGS sequence"/>
</dbReference>
<dbReference type="InterPro" id="IPR043136">
    <property type="entry name" value="B30.2/SPRY_sf"/>
</dbReference>